<dbReference type="Gramene" id="novel_model_6401_5bd9a17a">
    <property type="protein sequence ID" value="cds.novel_model_6401_5bd9a17a"/>
    <property type="gene ID" value="novel_gene_3344_5bd9a17a"/>
</dbReference>
<name>A0A803R8M5_CANSA</name>
<proteinExistence type="predicted"/>
<dbReference type="AlphaFoldDB" id="A0A803R8M5"/>
<keyword evidence="2" id="KW-1185">Reference proteome</keyword>
<accession>A0A803R8M5</accession>
<organism evidence="1 2">
    <name type="scientific">Cannabis sativa</name>
    <name type="common">Hemp</name>
    <name type="synonym">Marijuana</name>
    <dbReference type="NCBI Taxonomy" id="3483"/>
    <lineage>
        <taxon>Eukaryota</taxon>
        <taxon>Viridiplantae</taxon>
        <taxon>Streptophyta</taxon>
        <taxon>Embryophyta</taxon>
        <taxon>Tracheophyta</taxon>
        <taxon>Spermatophyta</taxon>
        <taxon>Magnoliopsida</taxon>
        <taxon>eudicotyledons</taxon>
        <taxon>Gunneridae</taxon>
        <taxon>Pentapetalae</taxon>
        <taxon>rosids</taxon>
        <taxon>fabids</taxon>
        <taxon>Rosales</taxon>
        <taxon>Cannabaceae</taxon>
        <taxon>Cannabis</taxon>
    </lineage>
</organism>
<dbReference type="EnsemblPlants" id="novel_model_6401_5bd9a17a">
    <property type="protein sequence ID" value="cds.novel_model_6401_5bd9a17a"/>
    <property type="gene ID" value="novel_gene_3344_5bd9a17a"/>
</dbReference>
<sequence>MVVNGGGKLRDGDADDLNFLADKRRRLEKSSLFDSVSEVFDKMPLSDMSVPVSFPKFSVHNFKLFSLRQEDELLTMGWT</sequence>
<evidence type="ECO:0000313" key="2">
    <source>
        <dbReference type="Proteomes" id="UP000596661"/>
    </source>
</evidence>
<reference evidence="1" key="2">
    <citation type="submission" date="2021-03" db="UniProtKB">
        <authorList>
            <consortium name="EnsemblPlants"/>
        </authorList>
    </citation>
    <scope>IDENTIFICATION</scope>
</reference>
<evidence type="ECO:0000313" key="1">
    <source>
        <dbReference type="EnsemblPlants" id="cds.novel_model_6401_5bd9a17a"/>
    </source>
</evidence>
<dbReference type="Proteomes" id="UP000596661">
    <property type="component" value="Chromosome 7"/>
</dbReference>
<protein>
    <submittedName>
        <fullName evidence="1">Uncharacterized protein</fullName>
    </submittedName>
</protein>
<dbReference type="EMBL" id="UZAU01000661">
    <property type="status" value="NOT_ANNOTATED_CDS"/>
    <property type="molecule type" value="Genomic_DNA"/>
</dbReference>
<reference evidence="1" key="1">
    <citation type="submission" date="2018-11" db="EMBL/GenBank/DDBJ databases">
        <authorList>
            <person name="Grassa J C."/>
        </authorList>
    </citation>
    <scope>NUCLEOTIDE SEQUENCE [LARGE SCALE GENOMIC DNA]</scope>
</reference>